<dbReference type="Proteomes" id="UP000036938">
    <property type="component" value="Unassembled WGS sequence"/>
</dbReference>
<dbReference type="RefSeq" id="WP_050529285.1">
    <property type="nucleotide sequence ID" value="NZ_AQQZ01000001.1"/>
</dbReference>
<keyword evidence="2" id="KW-0378">Hydrolase</keyword>
<dbReference type="InterPro" id="IPR000073">
    <property type="entry name" value="AB_hydrolase_1"/>
</dbReference>
<dbReference type="Pfam" id="PF00561">
    <property type="entry name" value="Abhydrolase_1"/>
    <property type="match status" value="1"/>
</dbReference>
<dbReference type="InterPro" id="IPR029058">
    <property type="entry name" value="AB_hydrolase_fold"/>
</dbReference>
<gene>
    <name evidence="2" type="ORF">ATO11_02870</name>
</gene>
<organism evidence="2 3">
    <name type="scientific">Pseudaestuariivita atlantica</name>
    <dbReference type="NCBI Taxonomy" id="1317121"/>
    <lineage>
        <taxon>Bacteria</taxon>
        <taxon>Pseudomonadati</taxon>
        <taxon>Pseudomonadota</taxon>
        <taxon>Alphaproteobacteria</taxon>
        <taxon>Rhodobacterales</taxon>
        <taxon>Paracoccaceae</taxon>
        <taxon>Pseudaestuariivita</taxon>
    </lineage>
</organism>
<dbReference type="PATRIC" id="fig|1317121.7.peg.581"/>
<dbReference type="STRING" id="1317121.ATO11_02870"/>
<dbReference type="InterPro" id="IPR050266">
    <property type="entry name" value="AB_hydrolase_sf"/>
</dbReference>
<name>A0A0L1JUX3_9RHOB</name>
<reference evidence="2 3" key="1">
    <citation type="journal article" date="2015" name="Int. J. Syst. Evol. Microbiol.">
        <title>Aestuariivita atlantica sp. nov., isolated from deep sea sediment of the Atlantic Ocean.</title>
        <authorList>
            <person name="Li G."/>
            <person name="Lai Q."/>
            <person name="Du Y."/>
            <person name="Liu X."/>
            <person name="Sun F."/>
            <person name="Shao Z."/>
        </authorList>
    </citation>
    <scope>NUCLEOTIDE SEQUENCE [LARGE SCALE GENOMIC DNA]</scope>
    <source>
        <strain evidence="2 3">22II-S11-z3</strain>
    </source>
</reference>
<dbReference type="SUPFAM" id="SSF53474">
    <property type="entry name" value="alpha/beta-Hydrolases"/>
    <property type="match status" value="1"/>
</dbReference>
<dbReference type="PANTHER" id="PTHR43798">
    <property type="entry name" value="MONOACYLGLYCEROL LIPASE"/>
    <property type="match status" value="1"/>
</dbReference>
<dbReference type="GO" id="GO:0016787">
    <property type="term" value="F:hydrolase activity"/>
    <property type="evidence" value="ECO:0007669"/>
    <property type="project" value="UniProtKB-KW"/>
</dbReference>
<dbReference type="EMBL" id="AQQZ01000001">
    <property type="protein sequence ID" value="KNG95550.1"/>
    <property type="molecule type" value="Genomic_DNA"/>
</dbReference>
<comment type="caution">
    <text evidence="2">The sequence shown here is derived from an EMBL/GenBank/DDBJ whole genome shotgun (WGS) entry which is preliminary data.</text>
</comment>
<dbReference type="PROSITE" id="PS51257">
    <property type="entry name" value="PROKAR_LIPOPROTEIN"/>
    <property type="match status" value="1"/>
</dbReference>
<dbReference type="OrthoDB" id="9815441at2"/>
<evidence type="ECO:0000313" key="3">
    <source>
        <dbReference type="Proteomes" id="UP000036938"/>
    </source>
</evidence>
<dbReference type="Gene3D" id="3.40.50.1820">
    <property type="entry name" value="alpha/beta hydrolase"/>
    <property type="match status" value="1"/>
</dbReference>
<evidence type="ECO:0000259" key="1">
    <source>
        <dbReference type="Pfam" id="PF00561"/>
    </source>
</evidence>
<dbReference type="PRINTS" id="PR00111">
    <property type="entry name" value="ABHYDROLASE"/>
</dbReference>
<evidence type="ECO:0000313" key="2">
    <source>
        <dbReference type="EMBL" id="KNG95550.1"/>
    </source>
</evidence>
<sequence length="318" mass="33511">MGWKGILTGVALLAATGATVTGCAAYREAQAEEDNPPIGRILDVDGHPVHAWVKGSGPDVVLIHGSSGNLRDFTHSFAGRLTDRYRVIAFDRPGLGYTPEMAPGGDSMKAQAALLQKAAAQLGANRPIVVGQSLGGAVALAWATYTPDTLAALVTISGVSHPWTTPLSTYYKVLSNPVGQHTVVPLMTAFVPESTIEASIKSIFDPFPVPDGYADYVGARLTLRRASLRANADQRARLLSDVKTQSQLYGSAITVPVEVVHGTEDSTVGPELHVPQMERDVPQTRVTLIAGAGHMPHHTHPDPVVAAIDSAAARAGLR</sequence>
<dbReference type="AlphaFoldDB" id="A0A0L1JUX3"/>
<accession>A0A0L1JUX3</accession>
<dbReference type="PANTHER" id="PTHR43798:SF33">
    <property type="entry name" value="HYDROLASE, PUTATIVE (AFU_ORTHOLOGUE AFUA_2G14860)-RELATED"/>
    <property type="match status" value="1"/>
</dbReference>
<dbReference type="GO" id="GO:0016020">
    <property type="term" value="C:membrane"/>
    <property type="evidence" value="ECO:0007669"/>
    <property type="project" value="TreeGrafter"/>
</dbReference>
<keyword evidence="3" id="KW-1185">Reference proteome</keyword>
<protein>
    <submittedName>
        <fullName evidence="2">Alpha/beta hydrolase</fullName>
    </submittedName>
</protein>
<feature type="domain" description="AB hydrolase-1" evidence="1">
    <location>
        <begin position="60"/>
        <end position="301"/>
    </location>
</feature>
<proteinExistence type="predicted"/>